<dbReference type="Pfam" id="PF00005">
    <property type="entry name" value="ABC_tran"/>
    <property type="match status" value="1"/>
</dbReference>
<name>A0ABV8JE91_9ACTN</name>
<dbReference type="InterPro" id="IPR003439">
    <property type="entry name" value="ABC_transporter-like_ATP-bd"/>
</dbReference>
<organism evidence="6 7">
    <name type="scientific">Actinoplanes subglobosus</name>
    <dbReference type="NCBI Taxonomy" id="1547892"/>
    <lineage>
        <taxon>Bacteria</taxon>
        <taxon>Bacillati</taxon>
        <taxon>Actinomycetota</taxon>
        <taxon>Actinomycetes</taxon>
        <taxon>Micromonosporales</taxon>
        <taxon>Micromonosporaceae</taxon>
        <taxon>Actinoplanes</taxon>
    </lineage>
</organism>
<dbReference type="RefSeq" id="WP_378072906.1">
    <property type="nucleotide sequence ID" value="NZ_JBHSBL010000030.1"/>
</dbReference>
<dbReference type="CDD" id="cd03235">
    <property type="entry name" value="ABC_Metallic_Cations"/>
    <property type="match status" value="1"/>
</dbReference>
<dbReference type="InterPro" id="IPR017871">
    <property type="entry name" value="ABC_transporter-like_CS"/>
</dbReference>
<dbReference type="PROSITE" id="PS00211">
    <property type="entry name" value="ABC_TRANSPORTER_1"/>
    <property type="match status" value="1"/>
</dbReference>
<evidence type="ECO:0000313" key="6">
    <source>
        <dbReference type="EMBL" id="MFC4072030.1"/>
    </source>
</evidence>
<dbReference type="SMART" id="SM00382">
    <property type="entry name" value="AAA"/>
    <property type="match status" value="1"/>
</dbReference>
<comment type="caution">
    <text evidence="6">The sequence shown here is derived from an EMBL/GenBank/DDBJ whole genome shotgun (WGS) entry which is preliminary data.</text>
</comment>
<evidence type="ECO:0000256" key="2">
    <source>
        <dbReference type="ARBA" id="ARBA00022448"/>
    </source>
</evidence>
<dbReference type="PANTHER" id="PTHR42734:SF5">
    <property type="entry name" value="IRON TRANSPORT SYSTEM ATP-BINDING PROTEIN HI_0361-RELATED"/>
    <property type="match status" value="1"/>
</dbReference>
<comment type="similarity">
    <text evidence="1">Belongs to the ABC transporter superfamily.</text>
</comment>
<keyword evidence="4 6" id="KW-0067">ATP-binding</keyword>
<evidence type="ECO:0000313" key="7">
    <source>
        <dbReference type="Proteomes" id="UP001595867"/>
    </source>
</evidence>
<dbReference type="GO" id="GO:0005524">
    <property type="term" value="F:ATP binding"/>
    <property type="evidence" value="ECO:0007669"/>
    <property type="project" value="UniProtKB-KW"/>
</dbReference>
<evidence type="ECO:0000256" key="3">
    <source>
        <dbReference type="ARBA" id="ARBA00022741"/>
    </source>
</evidence>
<dbReference type="InterPro" id="IPR027417">
    <property type="entry name" value="P-loop_NTPase"/>
</dbReference>
<evidence type="ECO:0000256" key="4">
    <source>
        <dbReference type="ARBA" id="ARBA00022840"/>
    </source>
</evidence>
<evidence type="ECO:0000259" key="5">
    <source>
        <dbReference type="PROSITE" id="PS50893"/>
    </source>
</evidence>
<dbReference type="InterPro" id="IPR050153">
    <property type="entry name" value="Metal_Ion_Import_ABC"/>
</dbReference>
<dbReference type="InterPro" id="IPR003593">
    <property type="entry name" value="AAA+_ATPase"/>
</dbReference>
<accession>A0ABV8JE91</accession>
<protein>
    <submittedName>
        <fullName evidence="6">Metal ABC transporter ATP-binding protein</fullName>
    </submittedName>
</protein>
<keyword evidence="2" id="KW-0813">Transport</keyword>
<dbReference type="EMBL" id="JBHSBL010000030">
    <property type="protein sequence ID" value="MFC4072030.1"/>
    <property type="molecule type" value="Genomic_DNA"/>
</dbReference>
<sequence length="251" mass="26474">MTTAALCLAGVSVGYSGTPVVTGVDLELRPGQRLALVGPNGAGKSTLIKAVLGLADVLDGTATVLNTQPARARAHTGYVAQTGNLDPDFPVSVRQVVMMGRYRQLGWWRPARAADRRAVAEALDRVGLADRAGLRFGLLSGGQRQRVLLARAIAARPRLLLLDEPFNGVDAVSQEAIVRVLRELSADGTALVLSTHDLTVARDLADLVCLVNGRQWAVGAPAETLTAEPLRQTYGSAAIDLADGRMVVVEP</sequence>
<dbReference type="PROSITE" id="PS50893">
    <property type="entry name" value="ABC_TRANSPORTER_2"/>
    <property type="match status" value="1"/>
</dbReference>
<dbReference type="Gene3D" id="3.40.50.300">
    <property type="entry name" value="P-loop containing nucleotide triphosphate hydrolases"/>
    <property type="match status" value="1"/>
</dbReference>
<dbReference type="PANTHER" id="PTHR42734">
    <property type="entry name" value="METAL TRANSPORT SYSTEM ATP-BINDING PROTEIN TM_0124-RELATED"/>
    <property type="match status" value="1"/>
</dbReference>
<dbReference type="Proteomes" id="UP001595867">
    <property type="component" value="Unassembled WGS sequence"/>
</dbReference>
<evidence type="ECO:0000256" key="1">
    <source>
        <dbReference type="ARBA" id="ARBA00005417"/>
    </source>
</evidence>
<proteinExistence type="inferred from homology"/>
<gene>
    <name evidence="6" type="ORF">ACFO0C_44450</name>
</gene>
<feature type="domain" description="ABC transporter" evidence="5">
    <location>
        <begin position="6"/>
        <end position="237"/>
    </location>
</feature>
<dbReference type="SUPFAM" id="SSF52540">
    <property type="entry name" value="P-loop containing nucleoside triphosphate hydrolases"/>
    <property type="match status" value="1"/>
</dbReference>
<keyword evidence="3" id="KW-0547">Nucleotide-binding</keyword>
<reference evidence="7" key="1">
    <citation type="journal article" date="2019" name="Int. J. Syst. Evol. Microbiol.">
        <title>The Global Catalogue of Microorganisms (GCM) 10K type strain sequencing project: providing services to taxonomists for standard genome sequencing and annotation.</title>
        <authorList>
            <consortium name="The Broad Institute Genomics Platform"/>
            <consortium name="The Broad Institute Genome Sequencing Center for Infectious Disease"/>
            <person name="Wu L."/>
            <person name="Ma J."/>
        </authorList>
    </citation>
    <scope>NUCLEOTIDE SEQUENCE [LARGE SCALE GENOMIC DNA]</scope>
    <source>
        <strain evidence="7">TBRC 5832</strain>
    </source>
</reference>
<keyword evidence="7" id="KW-1185">Reference proteome</keyword>